<dbReference type="Proteomes" id="UP000268321">
    <property type="component" value="Unassembled WGS sequence"/>
</dbReference>
<evidence type="ECO:0000256" key="4">
    <source>
        <dbReference type="ARBA" id="ARBA00022989"/>
    </source>
</evidence>
<gene>
    <name evidence="11" type="ORF">METBISCDRAFT_17373</name>
</gene>
<feature type="region of interest" description="Disordered" evidence="7">
    <location>
        <begin position="306"/>
        <end position="329"/>
    </location>
</feature>
<evidence type="ECO:0000256" key="3">
    <source>
        <dbReference type="ARBA" id="ARBA00022692"/>
    </source>
</evidence>
<feature type="transmembrane region" description="Helical" evidence="8">
    <location>
        <begin position="610"/>
        <end position="633"/>
    </location>
</feature>
<dbReference type="InterPro" id="IPR010619">
    <property type="entry name" value="ThrE-like_N"/>
</dbReference>
<feature type="transmembrane region" description="Helical" evidence="8">
    <location>
        <begin position="798"/>
        <end position="817"/>
    </location>
</feature>
<dbReference type="Pfam" id="PF12821">
    <property type="entry name" value="ThrE_2"/>
    <property type="match status" value="1"/>
</dbReference>
<dbReference type="OrthoDB" id="413008at2759"/>
<feature type="compositionally biased region" description="Polar residues" evidence="7">
    <location>
        <begin position="314"/>
        <end position="327"/>
    </location>
</feature>
<protein>
    <recommendedName>
        <fullName evidence="2">Pheromone-regulated membrane protein 10</fullName>
    </recommendedName>
</protein>
<feature type="transmembrane region" description="Helical" evidence="8">
    <location>
        <begin position="661"/>
        <end position="682"/>
    </location>
</feature>
<evidence type="ECO:0000259" key="9">
    <source>
        <dbReference type="Pfam" id="PF06738"/>
    </source>
</evidence>
<feature type="domain" description="Threonine/serine exporter-like N-terminal" evidence="9">
    <location>
        <begin position="506"/>
        <end position="749"/>
    </location>
</feature>
<evidence type="ECO:0000313" key="11">
    <source>
        <dbReference type="EMBL" id="RKP29989.1"/>
    </source>
</evidence>
<sequence length="931" mass="101020">MDLQTTLSSEEDPNHQSKFNVPSANLANPFRKEVKNSARANLARATKKLSQGKKTVHFPDFAQSGILHAASSVLSAKDLELDTEMYQAPSGPGLRLPSFQITVPIERQLDSESESVYIPITPVAEPVNVYNEDSSGDEGSYYPSKTDSRLAGREEEVDLSELRSPSISQSRKSNENNKGKGFRNIFRKMSLVDYGQSSDLPSRSDTFLGKVLNFGGRGPGGLVPGASTTGDEAFDEEKEIGAATNNAIEMKQLDFADLNEEAHNLISAHVPGAHTHKPKEKLVDADLDVFNSSSAFFYPDEKLASPTDDRATHARTNTETSGETFFQPNPHYLIEDSSDQDKREDFFDDDSFVAPPKKVHAGVLSSLLKLYQNNGENRSTATLGSSNGAILASESAFSSDLYTKPATFNDFALLKATLKHGGNKLTGVWKGKDHNAGKYNADQSNVDDEGELGELVGDAAKLPSFQNAKPIAPKTENRKIVKRFKKREHQKLCITVHIADILQRQRFIIRLCKALMMYGAPTHRLEEYMVMTSRVLEIDGQFVYFPGTMIVAFGDVATRTSEVHLVKCSQGLNLSKLAHTHKIYKEVVHDLAGVEDATAKLEELIRRRNIYLPWACVFLFGLGSASVCAWGFGGGWLDIPVTFALGLFVGYLQFFLSPKSYLYSSVFEVAASIVVSFISRAVGSIKGGNIFCFGAIAQGALALILPGYIILCGSLELQSKNLVAGSVRMFYAIVYSLFLGFGITLGAALYGWVDRNATDQAVCAASHVLDPKWRILFVPMFSVCLSLINQAQLRQLPVMTLITAVSYVATYFASLHFTEVTELTAAIGAFIIGVLGNIYSRLGRGIAVSAMLPAIFVQVPGGIASKGSLLAGVSTANKITNSSSASVTTDVTSLSFGATMVEVSIGISVGLCAAALVIYPFGKQRTSLFTL</sequence>
<keyword evidence="3 8" id="KW-0812">Transmembrane</keyword>
<feature type="region of interest" description="Disordered" evidence="7">
    <location>
        <begin position="128"/>
        <end position="180"/>
    </location>
</feature>
<dbReference type="PANTHER" id="PTHR31082">
    <property type="entry name" value="PHEROMONE-REGULATED MEMBRANE PROTEIN 10"/>
    <property type="match status" value="1"/>
</dbReference>
<feature type="region of interest" description="Disordered" evidence="7">
    <location>
        <begin position="1"/>
        <end position="23"/>
    </location>
</feature>
<evidence type="ECO:0000313" key="12">
    <source>
        <dbReference type="Proteomes" id="UP000268321"/>
    </source>
</evidence>
<dbReference type="GO" id="GO:0022857">
    <property type="term" value="F:transmembrane transporter activity"/>
    <property type="evidence" value="ECO:0007669"/>
    <property type="project" value="InterPro"/>
</dbReference>
<proteinExistence type="inferred from homology"/>
<evidence type="ECO:0000256" key="7">
    <source>
        <dbReference type="SAM" id="MobiDB-lite"/>
    </source>
</evidence>
<dbReference type="InterPro" id="IPR024528">
    <property type="entry name" value="ThrE_2"/>
</dbReference>
<comment type="subcellular location">
    <subcellularLocation>
        <location evidence="1">Membrane</location>
        <topology evidence="1">Multi-pass membrane protein</topology>
    </subcellularLocation>
</comment>
<feature type="domain" description="Threonine/Serine exporter ThrE" evidence="10">
    <location>
        <begin position="775"/>
        <end position="902"/>
    </location>
</feature>
<evidence type="ECO:0000256" key="5">
    <source>
        <dbReference type="ARBA" id="ARBA00023136"/>
    </source>
</evidence>
<dbReference type="InterPro" id="IPR051361">
    <property type="entry name" value="ThrE/Ser_Exporter"/>
</dbReference>
<dbReference type="EMBL" id="ML004469">
    <property type="protein sequence ID" value="RKP29989.1"/>
    <property type="molecule type" value="Genomic_DNA"/>
</dbReference>
<keyword evidence="12" id="KW-1185">Reference proteome</keyword>
<name>A0A4V1J2W6_9ASCO</name>
<dbReference type="Pfam" id="PF06738">
    <property type="entry name" value="ThrE"/>
    <property type="match status" value="1"/>
</dbReference>
<feature type="transmembrane region" description="Helical" evidence="8">
    <location>
        <begin position="823"/>
        <end position="839"/>
    </location>
</feature>
<dbReference type="AlphaFoldDB" id="A0A4V1J2W6"/>
<organism evidence="11 12">
    <name type="scientific">Metschnikowia bicuspidata</name>
    <dbReference type="NCBI Taxonomy" id="27322"/>
    <lineage>
        <taxon>Eukaryota</taxon>
        <taxon>Fungi</taxon>
        <taxon>Dikarya</taxon>
        <taxon>Ascomycota</taxon>
        <taxon>Saccharomycotina</taxon>
        <taxon>Pichiomycetes</taxon>
        <taxon>Metschnikowiaceae</taxon>
        <taxon>Metschnikowia</taxon>
    </lineage>
</organism>
<keyword evidence="5 8" id="KW-0472">Membrane</keyword>
<dbReference type="PANTHER" id="PTHR31082:SF4">
    <property type="entry name" value="PHEROMONE-REGULATED MEMBRANE PROTEIN 10"/>
    <property type="match status" value="1"/>
</dbReference>
<feature type="transmembrane region" description="Helical" evidence="8">
    <location>
        <begin position="688"/>
        <end position="711"/>
    </location>
</feature>
<evidence type="ECO:0000256" key="1">
    <source>
        <dbReference type="ARBA" id="ARBA00004141"/>
    </source>
</evidence>
<feature type="transmembrane region" description="Helical" evidence="8">
    <location>
        <begin position="846"/>
        <end position="864"/>
    </location>
</feature>
<keyword evidence="4 8" id="KW-1133">Transmembrane helix</keyword>
<reference evidence="12" key="1">
    <citation type="journal article" date="2018" name="Nat. Microbiol.">
        <title>Leveraging single-cell genomics to expand the fungal tree of life.</title>
        <authorList>
            <person name="Ahrendt S.R."/>
            <person name="Quandt C.A."/>
            <person name="Ciobanu D."/>
            <person name="Clum A."/>
            <person name="Salamov A."/>
            <person name="Andreopoulos B."/>
            <person name="Cheng J.F."/>
            <person name="Woyke T."/>
            <person name="Pelin A."/>
            <person name="Henrissat B."/>
            <person name="Reynolds N.K."/>
            <person name="Benny G.L."/>
            <person name="Smith M.E."/>
            <person name="James T.Y."/>
            <person name="Grigoriev I.V."/>
        </authorList>
    </citation>
    <scope>NUCLEOTIDE SEQUENCE [LARGE SCALE GENOMIC DNA]</scope>
    <source>
        <strain evidence="12">Baker2002</strain>
    </source>
</reference>
<feature type="transmembrane region" description="Helical" evidence="8">
    <location>
        <begin position="903"/>
        <end position="922"/>
    </location>
</feature>
<comment type="similarity">
    <text evidence="6">Belongs to the ThrE exporter (TC 2.A.79) family.</text>
</comment>
<evidence type="ECO:0000256" key="2">
    <source>
        <dbReference type="ARBA" id="ARBA00019535"/>
    </source>
</evidence>
<feature type="transmembrane region" description="Helical" evidence="8">
    <location>
        <begin position="639"/>
        <end position="656"/>
    </location>
</feature>
<evidence type="ECO:0000259" key="10">
    <source>
        <dbReference type="Pfam" id="PF12821"/>
    </source>
</evidence>
<dbReference type="GO" id="GO:0016020">
    <property type="term" value="C:membrane"/>
    <property type="evidence" value="ECO:0007669"/>
    <property type="project" value="UniProtKB-SubCell"/>
</dbReference>
<accession>A0A4V1J2W6</accession>
<evidence type="ECO:0000256" key="8">
    <source>
        <dbReference type="SAM" id="Phobius"/>
    </source>
</evidence>
<feature type="transmembrane region" description="Helical" evidence="8">
    <location>
        <begin position="732"/>
        <end position="753"/>
    </location>
</feature>
<evidence type="ECO:0000256" key="6">
    <source>
        <dbReference type="ARBA" id="ARBA00034125"/>
    </source>
</evidence>